<sequence length="109" mass="12726">MTTTDKHALAISMLQSELKQLYRKCVDADQKLDALRKDGKAKFAALFDKDSPFEKEARHFVEYLAELAGDIETLEQEKSEQWPHHLKLLLHKIQMMHQLLEQFSTSLKK</sequence>
<protein>
    <recommendedName>
        <fullName evidence="4">Prephenate dehydrogenase</fullName>
    </recommendedName>
</protein>
<evidence type="ECO:0000256" key="1">
    <source>
        <dbReference type="SAM" id="Coils"/>
    </source>
</evidence>
<reference evidence="2 3" key="1">
    <citation type="journal article" date="2013" name="Antonie Van Leeuwenhoek">
        <title>Echinimonas agarilytica gen. nov., sp. nov., a new gammaproteobacterium isolated from the sea urchin Strongylocentrotus intermedius.</title>
        <authorList>
            <person name="Nedashkovskaya O.I."/>
            <person name="Stenkova A.M."/>
            <person name="Zhukova N.V."/>
            <person name="Van Trappen S."/>
            <person name="Lee J.S."/>
            <person name="Kim S.B."/>
        </authorList>
    </citation>
    <scope>NUCLEOTIDE SEQUENCE [LARGE SCALE GENOMIC DNA]</scope>
    <source>
        <strain evidence="2 3">KMM 6351</strain>
    </source>
</reference>
<dbReference type="RefSeq" id="WP_251259789.1">
    <property type="nucleotide sequence ID" value="NZ_JAMQGP010000001.1"/>
</dbReference>
<dbReference type="AlphaFoldDB" id="A0AA41W457"/>
<evidence type="ECO:0000313" key="2">
    <source>
        <dbReference type="EMBL" id="MCM2678422.1"/>
    </source>
</evidence>
<dbReference type="EMBL" id="JAMQGP010000001">
    <property type="protein sequence ID" value="MCM2678422.1"/>
    <property type="molecule type" value="Genomic_DNA"/>
</dbReference>
<keyword evidence="1" id="KW-0175">Coiled coil</keyword>
<accession>A0AA41W457</accession>
<evidence type="ECO:0000313" key="3">
    <source>
        <dbReference type="Proteomes" id="UP001165393"/>
    </source>
</evidence>
<keyword evidence="3" id="KW-1185">Reference proteome</keyword>
<comment type="caution">
    <text evidence="2">The sequence shown here is derived from an EMBL/GenBank/DDBJ whole genome shotgun (WGS) entry which is preliminary data.</text>
</comment>
<gene>
    <name evidence="2" type="ORF">NAF29_01890</name>
</gene>
<dbReference type="Proteomes" id="UP001165393">
    <property type="component" value="Unassembled WGS sequence"/>
</dbReference>
<name>A0AA41W457_9GAMM</name>
<evidence type="ECO:0008006" key="4">
    <source>
        <dbReference type="Google" id="ProtNLM"/>
    </source>
</evidence>
<feature type="coiled-coil region" evidence="1">
    <location>
        <begin position="11"/>
        <end position="38"/>
    </location>
</feature>
<organism evidence="2 3">
    <name type="scientific">Echinimonas agarilytica</name>
    <dbReference type="NCBI Taxonomy" id="1215918"/>
    <lineage>
        <taxon>Bacteria</taxon>
        <taxon>Pseudomonadati</taxon>
        <taxon>Pseudomonadota</taxon>
        <taxon>Gammaproteobacteria</taxon>
        <taxon>Alteromonadales</taxon>
        <taxon>Echinimonadaceae</taxon>
        <taxon>Echinimonas</taxon>
    </lineage>
</organism>
<proteinExistence type="predicted"/>